<dbReference type="SUPFAM" id="SSF103506">
    <property type="entry name" value="Mitochondrial carrier"/>
    <property type="match status" value="1"/>
</dbReference>
<feature type="repeat" description="Solcar" evidence="8">
    <location>
        <begin position="216"/>
        <end position="307"/>
    </location>
</feature>
<dbReference type="InParanoid" id="F6Y1V1"/>
<dbReference type="InterPro" id="IPR023395">
    <property type="entry name" value="MCP_dom_sf"/>
</dbReference>
<feature type="repeat" description="Solcar" evidence="8">
    <location>
        <begin position="10"/>
        <end position="104"/>
    </location>
</feature>
<dbReference type="AlphaFoldDB" id="F6Y1V1"/>
<dbReference type="Proteomes" id="UP000008144">
    <property type="component" value="Chromosome 3"/>
</dbReference>
<keyword evidence="3 9" id="KW-0813">Transport</keyword>
<dbReference type="PANTHER" id="PTHR45618">
    <property type="entry name" value="MITOCHONDRIAL DICARBOXYLATE CARRIER-RELATED"/>
    <property type="match status" value="1"/>
</dbReference>
<keyword evidence="6" id="KW-1133">Transmembrane helix</keyword>
<evidence type="ECO:0000256" key="1">
    <source>
        <dbReference type="ARBA" id="ARBA00004141"/>
    </source>
</evidence>
<comment type="similarity">
    <text evidence="2 9">Belongs to the mitochondrial carrier (TC 2.A.29) family.</text>
</comment>
<keyword evidence="5" id="KW-0677">Repeat</keyword>
<evidence type="ECO:0000256" key="9">
    <source>
        <dbReference type="RuleBase" id="RU000488"/>
    </source>
</evidence>
<sequence>ITMVSDDAIRNCCIKLAISSGSAGIAESITFPFDLTKTRLQIQGEVASNSHGTTLVKRRMLRTVYHVASDEGFTKLWSGLSPAVYRQFIYSGCRAPLYEFLREHVLGKNPDGKFSFFKSLLAGATAGAIGQFIASPLDLVKVKMQMVNQKTCVPQKTIKFRSVFHVLQHTYSSGGIKGLWAGWGPNVKRATLVNMGQFATYDNVKQYILKNSKLNDAIACWSLASLCTGFVTSTISTPADVVKTRVMNQTRDSKGRGLFYKSSLECLVKTARQEGFFSLYKGFIPSCLRIVPWNIIFWITQEELRNMFGLSAF</sequence>
<keyword evidence="7 8" id="KW-0472">Membrane</keyword>
<dbReference type="PROSITE" id="PS50920">
    <property type="entry name" value="SOLCAR"/>
    <property type="match status" value="3"/>
</dbReference>
<feature type="repeat" description="Solcar" evidence="8">
    <location>
        <begin position="114"/>
        <end position="207"/>
    </location>
</feature>
<accession>F6Y1V1</accession>
<evidence type="ECO:0000256" key="2">
    <source>
        <dbReference type="ARBA" id="ARBA00006375"/>
    </source>
</evidence>
<evidence type="ECO:0000256" key="7">
    <source>
        <dbReference type="ARBA" id="ARBA00023136"/>
    </source>
</evidence>
<proteinExistence type="inferred from homology"/>
<organism evidence="10 11">
    <name type="scientific">Ciona intestinalis</name>
    <name type="common">Transparent sea squirt</name>
    <name type="synonym">Ascidia intestinalis</name>
    <dbReference type="NCBI Taxonomy" id="7719"/>
    <lineage>
        <taxon>Eukaryota</taxon>
        <taxon>Metazoa</taxon>
        <taxon>Chordata</taxon>
        <taxon>Tunicata</taxon>
        <taxon>Ascidiacea</taxon>
        <taxon>Phlebobranchia</taxon>
        <taxon>Cionidae</taxon>
        <taxon>Ciona</taxon>
    </lineage>
</organism>
<dbReference type="PRINTS" id="PR00926">
    <property type="entry name" value="MITOCARRIER"/>
</dbReference>
<keyword evidence="4 8" id="KW-0812">Transmembrane</keyword>
<dbReference type="GO" id="GO:0009409">
    <property type="term" value="P:response to cold"/>
    <property type="evidence" value="ECO:0000318"/>
    <property type="project" value="GO_Central"/>
</dbReference>
<reference evidence="10" key="4">
    <citation type="submission" date="2025-09" db="UniProtKB">
        <authorList>
            <consortium name="Ensembl"/>
        </authorList>
    </citation>
    <scope>IDENTIFICATION</scope>
</reference>
<evidence type="ECO:0000256" key="8">
    <source>
        <dbReference type="PROSITE-ProRule" id="PRU00282"/>
    </source>
</evidence>
<dbReference type="GeneTree" id="ENSGT00940000160098"/>
<dbReference type="FunFam" id="1.50.40.10:FF:000093">
    <property type="entry name" value="mitochondrial uncoupling protein 4-like"/>
    <property type="match status" value="1"/>
</dbReference>
<dbReference type="GO" id="GO:0016020">
    <property type="term" value="C:membrane"/>
    <property type="evidence" value="ECO:0007669"/>
    <property type="project" value="UniProtKB-SubCell"/>
</dbReference>
<evidence type="ECO:0000256" key="3">
    <source>
        <dbReference type="ARBA" id="ARBA00022448"/>
    </source>
</evidence>
<dbReference type="InterPro" id="IPR002067">
    <property type="entry name" value="MCP"/>
</dbReference>
<reference evidence="10" key="3">
    <citation type="submission" date="2025-08" db="UniProtKB">
        <authorList>
            <consortium name="Ensembl"/>
        </authorList>
    </citation>
    <scope>IDENTIFICATION</scope>
</reference>
<dbReference type="EMBL" id="EAAA01001718">
    <property type="status" value="NOT_ANNOTATED_CDS"/>
    <property type="molecule type" value="Genomic_DNA"/>
</dbReference>
<evidence type="ECO:0000256" key="6">
    <source>
        <dbReference type="ARBA" id="ARBA00022989"/>
    </source>
</evidence>
<reference evidence="10" key="2">
    <citation type="journal article" date="2008" name="Genome Biol.">
        <title>Improved genome assembly and evidence-based global gene model set for the chordate Ciona intestinalis: new insight into intron and operon populations.</title>
        <authorList>
            <person name="Satou Y."/>
            <person name="Mineta K."/>
            <person name="Ogasawara M."/>
            <person name="Sasakura Y."/>
            <person name="Shoguchi E."/>
            <person name="Ueno K."/>
            <person name="Yamada L."/>
            <person name="Matsumoto J."/>
            <person name="Wasserscheid J."/>
            <person name="Dewar K."/>
            <person name="Wiley G.B."/>
            <person name="Macmil S.L."/>
            <person name="Roe B.A."/>
            <person name="Zeller R.W."/>
            <person name="Hastings K.E."/>
            <person name="Lemaire P."/>
            <person name="Lindquist E."/>
            <person name="Endo T."/>
            <person name="Hotta K."/>
            <person name="Inaba K."/>
        </authorList>
    </citation>
    <scope>NUCLEOTIDE SEQUENCE [LARGE SCALE GENOMIC DNA]</scope>
    <source>
        <strain evidence="10">wild type</strain>
    </source>
</reference>
<reference evidence="11" key="1">
    <citation type="journal article" date="2002" name="Science">
        <title>The draft genome of Ciona intestinalis: insights into chordate and vertebrate origins.</title>
        <authorList>
            <person name="Dehal P."/>
            <person name="Satou Y."/>
            <person name="Campbell R.K."/>
            <person name="Chapman J."/>
            <person name="Degnan B."/>
            <person name="De Tomaso A."/>
            <person name="Davidson B."/>
            <person name="Di Gregorio A."/>
            <person name="Gelpke M."/>
            <person name="Goodstein D.M."/>
            <person name="Harafuji N."/>
            <person name="Hastings K.E."/>
            <person name="Ho I."/>
            <person name="Hotta K."/>
            <person name="Huang W."/>
            <person name="Kawashima T."/>
            <person name="Lemaire P."/>
            <person name="Martinez D."/>
            <person name="Meinertzhagen I.A."/>
            <person name="Necula S."/>
            <person name="Nonaka M."/>
            <person name="Putnam N."/>
            <person name="Rash S."/>
            <person name="Saiga H."/>
            <person name="Satake M."/>
            <person name="Terry A."/>
            <person name="Yamada L."/>
            <person name="Wang H.G."/>
            <person name="Awazu S."/>
            <person name="Azumi K."/>
            <person name="Boore J."/>
            <person name="Branno M."/>
            <person name="Chin-Bow S."/>
            <person name="DeSantis R."/>
            <person name="Doyle S."/>
            <person name="Francino P."/>
            <person name="Keys D.N."/>
            <person name="Haga S."/>
            <person name="Hayashi H."/>
            <person name="Hino K."/>
            <person name="Imai K.S."/>
            <person name="Inaba K."/>
            <person name="Kano S."/>
            <person name="Kobayashi K."/>
            <person name="Kobayashi M."/>
            <person name="Lee B.I."/>
            <person name="Makabe K.W."/>
            <person name="Manohar C."/>
            <person name="Matassi G."/>
            <person name="Medina M."/>
            <person name="Mochizuki Y."/>
            <person name="Mount S."/>
            <person name="Morishita T."/>
            <person name="Miura S."/>
            <person name="Nakayama A."/>
            <person name="Nishizaka S."/>
            <person name="Nomoto H."/>
            <person name="Ohta F."/>
            <person name="Oishi K."/>
            <person name="Rigoutsos I."/>
            <person name="Sano M."/>
            <person name="Sasaki A."/>
            <person name="Sasakura Y."/>
            <person name="Shoguchi E."/>
            <person name="Shin-i T."/>
            <person name="Spagnuolo A."/>
            <person name="Stainier D."/>
            <person name="Suzuki M.M."/>
            <person name="Tassy O."/>
            <person name="Takatori N."/>
            <person name="Tokuoka M."/>
            <person name="Yagi K."/>
            <person name="Yoshizaki F."/>
            <person name="Wada S."/>
            <person name="Zhang C."/>
            <person name="Hyatt P.D."/>
            <person name="Larimer F."/>
            <person name="Detter C."/>
            <person name="Doggett N."/>
            <person name="Glavina T."/>
            <person name="Hawkins T."/>
            <person name="Richardson P."/>
            <person name="Lucas S."/>
            <person name="Kohara Y."/>
            <person name="Levine M."/>
            <person name="Satoh N."/>
            <person name="Rokhsar D.S."/>
        </authorList>
    </citation>
    <scope>NUCLEOTIDE SEQUENCE [LARGE SCALE GENOMIC DNA]</scope>
</reference>
<evidence type="ECO:0000256" key="5">
    <source>
        <dbReference type="ARBA" id="ARBA00022737"/>
    </source>
</evidence>
<dbReference type="GO" id="GO:0022857">
    <property type="term" value="F:transmembrane transporter activity"/>
    <property type="evidence" value="ECO:0000318"/>
    <property type="project" value="GO_Central"/>
</dbReference>
<dbReference type="InterPro" id="IPR018108">
    <property type="entry name" value="MCP_transmembrane"/>
</dbReference>
<comment type="subcellular location">
    <subcellularLocation>
        <location evidence="1">Membrane</location>
        <topology evidence="1">Multi-pass membrane protein</topology>
    </subcellularLocation>
</comment>
<evidence type="ECO:0000256" key="4">
    <source>
        <dbReference type="ARBA" id="ARBA00022692"/>
    </source>
</evidence>
<keyword evidence="11" id="KW-1185">Reference proteome</keyword>
<dbReference type="Gene3D" id="1.50.40.10">
    <property type="entry name" value="Mitochondrial carrier domain"/>
    <property type="match status" value="1"/>
</dbReference>
<name>F6Y1V1_CIOIN</name>
<dbReference type="Ensembl" id="ENSCINT00000011717.2">
    <property type="protein sequence ID" value="ENSCINP00000011717.2"/>
    <property type="gene ID" value="ENSCING00000005660.2"/>
</dbReference>
<dbReference type="HOGENOM" id="CLU_015166_14_2_1"/>
<evidence type="ECO:0008006" key="12">
    <source>
        <dbReference type="Google" id="ProtNLM"/>
    </source>
</evidence>
<evidence type="ECO:0000313" key="10">
    <source>
        <dbReference type="Ensembl" id="ENSCINP00000011717.2"/>
    </source>
</evidence>
<evidence type="ECO:0000313" key="11">
    <source>
        <dbReference type="Proteomes" id="UP000008144"/>
    </source>
</evidence>
<protein>
    <recommendedName>
        <fullName evidence="12">Mitochondrial carrier protein</fullName>
    </recommendedName>
</protein>
<dbReference type="Pfam" id="PF00153">
    <property type="entry name" value="Mito_carr"/>
    <property type="match status" value="3"/>
</dbReference>
<dbReference type="InterPro" id="IPR050391">
    <property type="entry name" value="Mito_Metabolite_Transporter"/>
</dbReference>
<dbReference type="FunCoup" id="F6Y1V1">
    <property type="interactions" value="1"/>
</dbReference>